<evidence type="ECO:0000313" key="2">
    <source>
        <dbReference type="Proteomes" id="UP000053477"/>
    </source>
</evidence>
<gene>
    <name evidence="1" type="ORF">SCHPADRAFT_941761</name>
</gene>
<dbReference type="Proteomes" id="UP000053477">
    <property type="component" value="Unassembled WGS sequence"/>
</dbReference>
<reference evidence="1 2" key="1">
    <citation type="submission" date="2015-04" db="EMBL/GenBank/DDBJ databases">
        <title>Complete genome sequence of Schizopora paradoxa KUC8140, a cosmopolitan wood degrader in East Asia.</title>
        <authorList>
            <consortium name="DOE Joint Genome Institute"/>
            <person name="Min B."/>
            <person name="Park H."/>
            <person name="Jang Y."/>
            <person name="Kim J.-J."/>
            <person name="Kim K.H."/>
            <person name="Pangilinan J."/>
            <person name="Lipzen A."/>
            <person name="Riley R."/>
            <person name="Grigoriev I.V."/>
            <person name="Spatafora J.W."/>
            <person name="Choi I.-G."/>
        </authorList>
    </citation>
    <scope>NUCLEOTIDE SEQUENCE [LARGE SCALE GENOMIC DNA]</scope>
    <source>
        <strain evidence="1 2">KUC8140</strain>
    </source>
</reference>
<dbReference type="EMBL" id="KQ085992">
    <property type="protein sequence ID" value="KLO11771.1"/>
    <property type="molecule type" value="Genomic_DNA"/>
</dbReference>
<dbReference type="AlphaFoldDB" id="A0A0H2S483"/>
<evidence type="ECO:0000313" key="1">
    <source>
        <dbReference type="EMBL" id="KLO11771.1"/>
    </source>
</evidence>
<accession>A0A0H2S483</accession>
<protein>
    <submittedName>
        <fullName evidence="1">Uncharacterized protein</fullName>
    </submittedName>
</protein>
<proteinExistence type="predicted"/>
<keyword evidence="2" id="KW-1185">Reference proteome</keyword>
<sequence length="101" mass="11109">MRDFSDINSKILSPRFACVTAKILRDTFQVIQECFSHSASLSLIRGSSATVTAVRHAMLSVLGSLSNHHGIEIRTESFEHGAQKAKRNLDHSCQRLSLPSG</sequence>
<dbReference type="InParanoid" id="A0A0H2S483"/>
<name>A0A0H2S483_9AGAM</name>
<organism evidence="1 2">
    <name type="scientific">Schizopora paradoxa</name>
    <dbReference type="NCBI Taxonomy" id="27342"/>
    <lineage>
        <taxon>Eukaryota</taxon>
        <taxon>Fungi</taxon>
        <taxon>Dikarya</taxon>
        <taxon>Basidiomycota</taxon>
        <taxon>Agaricomycotina</taxon>
        <taxon>Agaricomycetes</taxon>
        <taxon>Hymenochaetales</taxon>
        <taxon>Schizoporaceae</taxon>
        <taxon>Schizopora</taxon>
    </lineage>
</organism>